<keyword evidence="2" id="KW-1133">Transmembrane helix</keyword>
<dbReference type="EMBL" id="FN649755">
    <property type="protein sequence ID" value="CBJ28435.1"/>
    <property type="molecule type" value="Genomic_DNA"/>
</dbReference>
<gene>
    <name evidence="3" type="ORF">Esi_0105_0049</name>
</gene>
<reference evidence="3 4" key="1">
    <citation type="journal article" date="2010" name="Nature">
        <title>The Ectocarpus genome and the independent evolution of multicellularity in brown algae.</title>
        <authorList>
            <person name="Cock J.M."/>
            <person name="Sterck L."/>
            <person name="Rouze P."/>
            <person name="Scornet D."/>
            <person name="Allen A.E."/>
            <person name="Amoutzias G."/>
            <person name="Anthouard V."/>
            <person name="Artiguenave F."/>
            <person name="Aury J.M."/>
            <person name="Badger J.H."/>
            <person name="Beszteri B."/>
            <person name="Billiau K."/>
            <person name="Bonnet E."/>
            <person name="Bothwell J.H."/>
            <person name="Bowler C."/>
            <person name="Boyen C."/>
            <person name="Brownlee C."/>
            <person name="Carrano C.J."/>
            <person name="Charrier B."/>
            <person name="Cho G.Y."/>
            <person name="Coelho S.M."/>
            <person name="Collen J."/>
            <person name="Corre E."/>
            <person name="Da Silva C."/>
            <person name="Delage L."/>
            <person name="Delaroque N."/>
            <person name="Dittami S.M."/>
            <person name="Doulbeau S."/>
            <person name="Elias M."/>
            <person name="Farnham G."/>
            <person name="Gachon C.M."/>
            <person name="Gschloessl B."/>
            <person name="Heesch S."/>
            <person name="Jabbari K."/>
            <person name="Jubin C."/>
            <person name="Kawai H."/>
            <person name="Kimura K."/>
            <person name="Kloareg B."/>
            <person name="Kupper F.C."/>
            <person name="Lang D."/>
            <person name="Le Bail A."/>
            <person name="Leblanc C."/>
            <person name="Lerouge P."/>
            <person name="Lohr M."/>
            <person name="Lopez P.J."/>
            <person name="Martens C."/>
            <person name="Maumus F."/>
            <person name="Michel G."/>
            <person name="Miranda-Saavedra D."/>
            <person name="Morales J."/>
            <person name="Moreau H."/>
            <person name="Motomura T."/>
            <person name="Nagasato C."/>
            <person name="Napoli C.A."/>
            <person name="Nelson D.R."/>
            <person name="Nyvall-Collen P."/>
            <person name="Peters A.F."/>
            <person name="Pommier C."/>
            <person name="Potin P."/>
            <person name="Poulain J."/>
            <person name="Quesneville H."/>
            <person name="Read B."/>
            <person name="Rensing S.A."/>
            <person name="Ritter A."/>
            <person name="Rousvoal S."/>
            <person name="Samanta M."/>
            <person name="Samson G."/>
            <person name="Schroeder D.C."/>
            <person name="Segurens B."/>
            <person name="Strittmatter M."/>
            <person name="Tonon T."/>
            <person name="Tregear J.W."/>
            <person name="Valentin K."/>
            <person name="von Dassow P."/>
            <person name="Yamagishi T."/>
            <person name="Van de Peer Y."/>
            <person name="Wincker P."/>
        </authorList>
    </citation>
    <scope>NUCLEOTIDE SEQUENCE [LARGE SCALE GENOMIC DNA]</scope>
    <source>
        <strain evidence="4">Ec32 / CCAP1310/4</strain>
    </source>
</reference>
<feature type="region of interest" description="Disordered" evidence="1">
    <location>
        <begin position="1"/>
        <end position="37"/>
    </location>
</feature>
<evidence type="ECO:0000313" key="3">
    <source>
        <dbReference type="EMBL" id="CBJ28435.1"/>
    </source>
</evidence>
<organism evidence="3 4">
    <name type="scientific">Ectocarpus siliculosus</name>
    <name type="common">Brown alga</name>
    <name type="synonym">Conferva siliculosa</name>
    <dbReference type="NCBI Taxonomy" id="2880"/>
    <lineage>
        <taxon>Eukaryota</taxon>
        <taxon>Sar</taxon>
        <taxon>Stramenopiles</taxon>
        <taxon>Ochrophyta</taxon>
        <taxon>PX clade</taxon>
        <taxon>Phaeophyceae</taxon>
        <taxon>Ectocarpales</taxon>
        <taxon>Ectocarpaceae</taxon>
        <taxon>Ectocarpus</taxon>
    </lineage>
</organism>
<keyword evidence="2" id="KW-0472">Membrane</keyword>
<proteinExistence type="predicted"/>
<feature type="transmembrane region" description="Helical" evidence="2">
    <location>
        <begin position="315"/>
        <end position="336"/>
    </location>
</feature>
<dbReference type="AlphaFoldDB" id="D7FH60"/>
<keyword evidence="4" id="KW-1185">Reference proteome</keyword>
<name>D7FH60_ECTSI</name>
<dbReference type="Proteomes" id="UP000002630">
    <property type="component" value="Linkage Group LG30"/>
</dbReference>
<accession>D7FH60</accession>
<evidence type="ECO:0000256" key="2">
    <source>
        <dbReference type="SAM" id="Phobius"/>
    </source>
</evidence>
<evidence type="ECO:0000256" key="1">
    <source>
        <dbReference type="SAM" id="MobiDB-lite"/>
    </source>
</evidence>
<dbReference type="EMBL" id="FN647737">
    <property type="protein sequence ID" value="CBJ28435.1"/>
    <property type="molecule type" value="Genomic_DNA"/>
</dbReference>
<protein>
    <submittedName>
        <fullName evidence="3">Uncharacterized protein</fullName>
    </submittedName>
</protein>
<dbReference type="InParanoid" id="D7FH60"/>
<keyword evidence="2" id="KW-0812">Transmembrane</keyword>
<sequence>MTQASRLVREDGGARTPAVLRNLGQSGNAHPSHRCTSREGETMRVFVAATALPFVVLGLVSSASGQADGCERVVVEVSTPEHATHSGRFYQVGTSLEGTPLLKTDGGLCLQFVEGGSAREEEQPPLLLHVGAHAAADGEPRDESLDFDMSDVSEEEEPVFRRSIAATCGHWVIGRMGTADAALYPMIKVSDCARHPAFINEDSVWFGQECLDCEERSTIGKVTVTTERCPCSNKTFERTSQAQAMTTHVAADLNLPSVARTENNRSPARNNEVTVPTPVPTLAAPVNETSSSPGVVSGDDVTTSDASSVIEGGDIAVGVSLGVGAAVLLIAGMVAFQMRTFLCARAG</sequence>
<evidence type="ECO:0000313" key="4">
    <source>
        <dbReference type="Proteomes" id="UP000002630"/>
    </source>
</evidence>